<dbReference type="InterPro" id="IPR054344">
    <property type="entry name" value="TY-Chap_N"/>
</dbReference>
<accession>A0A0L6CLD6</accession>
<evidence type="ECO:0000313" key="3">
    <source>
        <dbReference type="Proteomes" id="UP000037397"/>
    </source>
</evidence>
<name>A0A0L6CLD6_9MICO</name>
<protein>
    <recommendedName>
        <fullName evidence="1">TY-Chap N-terminal domain-containing protein</fullName>
    </recommendedName>
</protein>
<organism evidence="2 3">
    <name type="scientific">Luteipulveratus halotolerans</name>
    <dbReference type="NCBI Taxonomy" id="1631356"/>
    <lineage>
        <taxon>Bacteria</taxon>
        <taxon>Bacillati</taxon>
        <taxon>Actinomycetota</taxon>
        <taxon>Actinomycetes</taxon>
        <taxon>Micrococcales</taxon>
        <taxon>Dermacoccaceae</taxon>
        <taxon>Luteipulveratus</taxon>
    </lineage>
</organism>
<evidence type="ECO:0000313" key="2">
    <source>
        <dbReference type="EMBL" id="KNX38616.1"/>
    </source>
</evidence>
<dbReference type="AlphaFoldDB" id="A0A0L6CLD6"/>
<dbReference type="STRING" id="1631356.VV01_18080"/>
<sequence>MQGVYQPRDLDTSSWDSWQAALVKEILAHEPDQNLVLIPREGTFPPPPPPRRPTFSQRLRTRHREMMPAPVIQAMRDDNSLLLDLTGPASMGGDYPWSDDQVEALYDLGWPRPVNEGVVVFTMYLPHSPLPPRPYLPERVAEHAGSLITQTMRDVVWSRTPADIDVETGIEGALD</sequence>
<evidence type="ECO:0000259" key="1">
    <source>
        <dbReference type="Pfam" id="PF22552"/>
    </source>
</evidence>
<proteinExistence type="predicted"/>
<feature type="domain" description="TY-Chap N-terminal" evidence="1">
    <location>
        <begin position="14"/>
        <end position="163"/>
    </location>
</feature>
<comment type="caution">
    <text evidence="2">The sequence shown here is derived from an EMBL/GenBank/DDBJ whole genome shotgun (WGS) entry which is preliminary data.</text>
</comment>
<gene>
    <name evidence="2" type="ORF">VV01_18080</name>
</gene>
<dbReference type="Proteomes" id="UP000037397">
    <property type="component" value="Unassembled WGS sequence"/>
</dbReference>
<dbReference type="OrthoDB" id="4865789at2"/>
<dbReference type="Pfam" id="PF22552">
    <property type="entry name" value="TY-Chap3"/>
    <property type="match status" value="1"/>
</dbReference>
<keyword evidence="3" id="KW-1185">Reference proteome</keyword>
<dbReference type="RefSeq" id="WP_050671100.1">
    <property type="nucleotide sequence ID" value="NZ_LAIR01000002.1"/>
</dbReference>
<dbReference type="EMBL" id="LAIR01000002">
    <property type="protein sequence ID" value="KNX38616.1"/>
    <property type="molecule type" value="Genomic_DNA"/>
</dbReference>
<reference evidence="3" key="1">
    <citation type="submission" date="2015-03" db="EMBL/GenBank/DDBJ databases">
        <title>Luteipulveratus halotolerans sp. nov., a novel actinobacterium (Dermacoccaceae) from Sarawak, Malaysia.</title>
        <authorList>
            <person name="Juboi H."/>
            <person name="Basik A."/>
            <person name="Shamsul S.S."/>
            <person name="Arnold P."/>
            <person name="Schmitt E.K."/>
            <person name="Sanglier J.-J."/>
            <person name="Yeo T."/>
        </authorList>
    </citation>
    <scope>NUCLEOTIDE SEQUENCE [LARGE SCALE GENOMIC DNA]</scope>
    <source>
        <strain evidence="3">C296001</strain>
    </source>
</reference>